<comment type="caution">
    <text evidence="1">The sequence shown here is derived from an EMBL/GenBank/DDBJ whole genome shotgun (WGS) entry which is preliminary data.</text>
</comment>
<sequence>MESRTTPPLGEINHAGTVTVDSVGEAMCTGGGSITAFAPAENNTATTDTVNTRGIDTPTIANLFDGCGWNAAGWRTALKNPPQWLEDALVMRGRKGKGGAARWDPVKLAFRLRAEKRVPLIAIDRIFRSPLLGDWMPEWENVRSYLDTQV</sequence>
<reference evidence="1 2" key="1">
    <citation type="submission" date="2023-08" db="EMBL/GenBank/DDBJ databases">
        <title>Genome sequencing of plant associated microbes to promote plant fitness in Sorghum bicolor and Oryza sativa.</title>
        <authorList>
            <person name="Coleman-Derr D."/>
        </authorList>
    </citation>
    <scope>NUCLEOTIDE SEQUENCE [LARGE SCALE GENOMIC DNA]</scope>
    <source>
        <strain evidence="1 2">SLBN-33</strain>
    </source>
</reference>
<dbReference type="Proteomes" id="UP001245184">
    <property type="component" value="Unassembled WGS sequence"/>
</dbReference>
<dbReference type="RefSeq" id="WP_310031111.1">
    <property type="nucleotide sequence ID" value="NZ_JAVIZN010000002.1"/>
</dbReference>
<name>A0ABD5CFD0_9BURK</name>
<protein>
    <submittedName>
        <fullName evidence="1">Uncharacterized protein</fullName>
    </submittedName>
</protein>
<dbReference type="EMBL" id="JAVIZN010000002">
    <property type="protein sequence ID" value="MDR6203265.1"/>
    <property type="molecule type" value="Genomic_DNA"/>
</dbReference>
<proteinExistence type="predicted"/>
<gene>
    <name evidence="1" type="ORF">QF025_001985</name>
</gene>
<organism evidence="1 2">
    <name type="scientific">Paraburkholderia graminis</name>
    <dbReference type="NCBI Taxonomy" id="60548"/>
    <lineage>
        <taxon>Bacteria</taxon>
        <taxon>Pseudomonadati</taxon>
        <taxon>Pseudomonadota</taxon>
        <taxon>Betaproteobacteria</taxon>
        <taxon>Burkholderiales</taxon>
        <taxon>Burkholderiaceae</taxon>
        <taxon>Paraburkholderia</taxon>
    </lineage>
</organism>
<dbReference type="AlphaFoldDB" id="A0ABD5CFD0"/>
<evidence type="ECO:0000313" key="2">
    <source>
        <dbReference type="Proteomes" id="UP001245184"/>
    </source>
</evidence>
<evidence type="ECO:0000313" key="1">
    <source>
        <dbReference type="EMBL" id="MDR6203265.1"/>
    </source>
</evidence>
<accession>A0ABD5CFD0</accession>